<gene>
    <name evidence="2" type="ORF">EVAR_34536_1</name>
</gene>
<keyword evidence="3" id="KW-1185">Reference proteome</keyword>
<evidence type="ECO:0000313" key="3">
    <source>
        <dbReference type="Proteomes" id="UP000299102"/>
    </source>
</evidence>
<dbReference type="EMBL" id="BGZK01000738">
    <property type="protein sequence ID" value="GBP58534.1"/>
    <property type="molecule type" value="Genomic_DNA"/>
</dbReference>
<proteinExistence type="predicted"/>
<feature type="region of interest" description="Disordered" evidence="1">
    <location>
        <begin position="1"/>
        <end position="20"/>
    </location>
</feature>
<comment type="caution">
    <text evidence="2">The sequence shown here is derived from an EMBL/GenBank/DDBJ whole genome shotgun (WGS) entry which is preliminary data.</text>
</comment>
<accession>A0A4C1X872</accession>
<protein>
    <submittedName>
        <fullName evidence="2">Uncharacterized protein</fullName>
    </submittedName>
</protein>
<organism evidence="2 3">
    <name type="scientific">Eumeta variegata</name>
    <name type="common">Bagworm moth</name>
    <name type="synonym">Eumeta japonica</name>
    <dbReference type="NCBI Taxonomy" id="151549"/>
    <lineage>
        <taxon>Eukaryota</taxon>
        <taxon>Metazoa</taxon>
        <taxon>Ecdysozoa</taxon>
        <taxon>Arthropoda</taxon>
        <taxon>Hexapoda</taxon>
        <taxon>Insecta</taxon>
        <taxon>Pterygota</taxon>
        <taxon>Neoptera</taxon>
        <taxon>Endopterygota</taxon>
        <taxon>Lepidoptera</taxon>
        <taxon>Glossata</taxon>
        <taxon>Ditrysia</taxon>
        <taxon>Tineoidea</taxon>
        <taxon>Psychidae</taxon>
        <taxon>Oiketicinae</taxon>
        <taxon>Eumeta</taxon>
    </lineage>
</organism>
<feature type="region of interest" description="Disordered" evidence="1">
    <location>
        <begin position="76"/>
        <end position="99"/>
    </location>
</feature>
<evidence type="ECO:0000256" key="1">
    <source>
        <dbReference type="SAM" id="MobiDB-lite"/>
    </source>
</evidence>
<dbReference type="AlphaFoldDB" id="A0A4C1X872"/>
<evidence type="ECO:0000313" key="2">
    <source>
        <dbReference type="EMBL" id="GBP58534.1"/>
    </source>
</evidence>
<name>A0A4C1X872_EUMVA</name>
<sequence length="99" mass="11067">MPEQPSLARPEQRQRSREAVPALVKVAQRDIVRCAKQGERKEKKKQRTSRTSVASRLNKLMAVMAPIKDIVCAPLDARVGSSPPQPAENNAPRTLSRHF</sequence>
<reference evidence="2 3" key="1">
    <citation type="journal article" date="2019" name="Commun. Biol.">
        <title>The bagworm genome reveals a unique fibroin gene that provides high tensile strength.</title>
        <authorList>
            <person name="Kono N."/>
            <person name="Nakamura H."/>
            <person name="Ohtoshi R."/>
            <person name="Tomita M."/>
            <person name="Numata K."/>
            <person name="Arakawa K."/>
        </authorList>
    </citation>
    <scope>NUCLEOTIDE SEQUENCE [LARGE SCALE GENOMIC DNA]</scope>
</reference>
<dbReference type="Proteomes" id="UP000299102">
    <property type="component" value="Unassembled WGS sequence"/>
</dbReference>